<dbReference type="RefSeq" id="WP_274040700.1">
    <property type="nucleotide sequence ID" value="NZ_JANCPR020000074.1"/>
</dbReference>
<dbReference type="EMBL" id="JANCPR020000074">
    <property type="protein sequence ID" value="MDJ1138120.1"/>
    <property type="molecule type" value="Genomic_DNA"/>
</dbReference>
<dbReference type="Proteomes" id="UP001214441">
    <property type="component" value="Unassembled WGS sequence"/>
</dbReference>
<evidence type="ECO:0000313" key="3">
    <source>
        <dbReference type="EMBL" id="MDJ1138120.1"/>
    </source>
</evidence>
<dbReference type="CDD" id="cd06558">
    <property type="entry name" value="crotonase-like"/>
    <property type="match status" value="1"/>
</dbReference>
<sequence length="325" mass="34847">MSDDEADGPGASGELPDTGHTGPRESGSGHTGPGESGTAADADVVMYERSGPLARVTLNRPEYRNAQNSAMTYALDAALQRAADDDEVRAVVLAGAGAHFSAGHDIGTPERDAHLSFPRTAGLWWDHVGKEGAESRYARESEVYLGMCRRWRELPKPVVCAVQGACVAGGLMLAWVCDLIVASEDAFFADPVVRMGIPGVEYFAHPWVMGPRIAKEFLYTGDRMTARRAYEVGMVNRVVPRDQLAAEAERLATRIAEMPRFGLALTKRAVNQAEDLMGLHSGLDSVFGLHHVAHAHNGETAADPLGGMNARSMRDAGRRAAGERG</sequence>
<proteinExistence type="inferred from homology"/>
<evidence type="ECO:0000256" key="1">
    <source>
        <dbReference type="ARBA" id="ARBA00005254"/>
    </source>
</evidence>
<dbReference type="Gene3D" id="3.90.226.10">
    <property type="entry name" value="2-enoyl-CoA Hydratase, Chain A, domain 1"/>
    <property type="match status" value="1"/>
</dbReference>
<keyword evidence="4" id="KW-1185">Reference proteome</keyword>
<comment type="similarity">
    <text evidence="1">Belongs to the enoyl-CoA hydratase/isomerase family.</text>
</comment>
<feature type="region of interest" description="Disordered" evidence="2">
    <location>
        <begin position="1"/>
        <end position="38"/>
    </location>
</feature>
<reference evidence="3 4" key="1">
    <citation type="submission" date="2023-05" db="EMBL/GenBank/DDBJ databases">
        <title>Streptantibioticus silvisoli sp. nov., acidotolerant actinomycetes 1 from pine litter.</title>
        <authorList>
            <person name="Swiecimska M."/>
            <person name="Golinska P."/>
            <person name="Sangal V."/>
            <person name="Wachnowicz B."/>
            <person name="Goodfellow M."/>
        </authorList>
    </citation>
    <scope>NUCLEOTIDE SEQUENCE [LARGE SCALE GENOMIC DNA]</scope>
    <source>
        <strain evidence="3 4">DSM 42109</strain>
    </source>
</reference>
<dbReference type="PANTHER" id="PTHR43802">
    <property type="entry name" value="ENOYL-COA HYDRATASE"/>
    <property type="match status" value="1"/>
</dbReference>
<dbReference type="InterPro" id="IPR029045">
    <property type="entry name" value="ClpP/crotonase-like_dom_sf"/>
</dbReference>
<accession>A0ABT7A9X1</accession>
<gene>
    <name evidence="3" type="ORF">NMN56_040415</name>
</gene>
<protein>
    <submittedName>
        <fullName evidence="3">Enoyl-CoA hydratase</fullName>
    </submittedName>
</protein>
<feature type="region of interest" description="Disordered" evidence="2">
    <location>
        <begin position="299"/>
        <end position="325"/>
    </location>
</feature>
<comment type="caution">
    <text evidence="3">The sequence shown here is derived from an EMBL/GenBank/DDBJ whole genome shotgun (WGS) entry which is preliminary data.</text>
</comment>
<evidence type="ECO:0000256" key="2">
    <source>
        <dbReference type="SAM" id="MobiDB-lite"/>
    </source>
</evidence>
<feature type="compositionally biased region" description="Basic and acidic residues" evidence="2">
    <location>
        <begin position="312"/>
        <end position="325"/>
    </location>
</feature>
<dbReference type="SUPFAM" id="SSF52096">
    <property type="entry name" value="ClpP/crotonase"/>
    <property type="match status" value="1"/>
</dbReference>
<dbReference type="Pfam" id="PF00378">
    <property type="entry name" value="ECH_1"/>
    <property type="match status" value="2"/>
</dbReference>
<dbReference type="PANTHER" id="PTHR43802:SF1">
    <property type="entry name" value="IP11341P-RELATED"/>
    <property type="match status" value="1"/>
</dbReference>
<dbReference type="InterPro" id="IPR001753">
    <property type="entry name" value="Enoyl-CoA_hydra/iso"/>
</dbReference>
<evidence type="ECO:0000313" key="4">
    <source>
        <dbReference type="Proteomes" id="UP001214441"/>
    </source>
</evidence>
<dbReference type="NCBIfam" id="NF006140">
    <property type="entry name" value="PRK08290.1"/>
    <property type="match status" value="1"/>
</dbReference>
<name>A0ABT7A9X1_9ACTN</name>
<organism evidence="3 4">
    <name type="scientific">Streptomyces iconiensis</name>
    <dbReference type="NCBI Taxonomy" id="1384038"/>
    <lineage>
        <taxon>Bacteria</taxon>
        <taxon>Bacillati</taxon>
        <taxon>Actinomycetota</taxon>
        <taxon>Actinomycetes</taxon>
        <taxon>Kitasatosporales</taxon>
        <taxon>Streptomycetaceae</taxon>
        <taxon>Streptomyces</taxon>
    </lineage>
</organism>